<dbReference type="KEGG" id="kne:92178459"/>
<evidence type="ECO:0000313" key="3">
    <source>
        <dbReference type="Proteomes" id="UP001388673"/>
    </source>
</evidence>
<gene>
    <name evidence="2" type="ORF">IAR55_001200</name>
</gene>
<accession>A0AAW0Z500</accession>
<dbReference type="EMBL" id="JBCAWK010000002">
    <property type="protein sequence ID" value="KAK8866049.1"/>
    <property type="molecule type" value="Genomic_DNA"/>
</dbReference>
<feature type="region of interest" description="Disordered" evidence="1">
    <location>
        <begin position="1"/>
        <end position="97"/>
    </location>
</feature>
<feature type="compositionally biased region" description="Polar residues" evidence="1">
    <location>
        <begin position="22"/>
        <end position="36"/>
    </location>
</feature>
<keyword evidence="3" id="KW-1185">Reference proteome</keyword>
<protein>
    <submittedName>
        <fullName evidence="2">Uncharacterized protein</fullName>
    </submittedName>
</protein>
<evidence type="ECO:0000256" key="1">
    <source>
        <dbReference type="SAM" id="MobiDB-lite"/>
    </source>
</evidence>
<sequence length="168" mass="17732">MNDSGLPIAFGKQHNRLLLPTKPSTNNQGRSSSQGDTGERSRGSVAGGGRPNRGRGRGGRGAAAPSNFASGSNSSVIGSRNHNTPASDTLNTGVKRPSVTLRITAGFHRCPRTPNHKAVITQEEGEELGEEVEGEEGRWGVDKGIGKGERMDRDTLKRASAKTRGKTC</sequence>
<comment type="caution">
    <text evidence="2">The sequence shown here is derived from an EMBL/GenBank/DDBJ whole genome shotgun (WGS) entry which is preliminary data.</text>
</comment>
<proteinExistence type="predicted"/>
<name>A0AAW0Z500_9TREE</name>
<feature type="compositionally biased region" description="Basic residues" evidence="1">
    <location>
        <begin position="159"/>
        <end position="168"/>
    </location>
</feature>
<feature type="compositionally biased region" description="Basic and acidic residues" evidence="1">
    <location>
        <begin position="135"/>
        <end position="157"/>
    </location>
</feature>
<evidence type="ECO:0000313" key="2">
    <source>
        <dbReference type="EMBL" id="KAK8866049.1"/>
    </source>
</evidence>
<feature type="compositionally biased region" description="Polar residues" evidence="1">
    <location>
        <begin position="67"/>
        <end position="92"/>
    </location>
</feature>
<dbReference type="RefSeq" id="XP_066805528.1">
    <property type="nucleotide sequence ID" value="XM_066944327.1"/>
</dbReference>
<feature type="region of interest" description="Disordered" evidence="1">
    <location>
        <begin position="122"/>
        <end position="168"/>
    </location>
</feature>
<dbReference type="GeneID" id="92178459"/>
<reference evidence="2 3" key="1">
    <citation type="journal article" date="2024" name="bioRxiv">
        <title>Comparative genomics of Cryptococcus and Kwoniella reveals pathogenesis evolution and contrasting karyotype dynamics via intercentromeric recombination or chromosome fusion.</title>
        <authorList>
            <person name="Coelho M.A."/>
            <person name="David-Palma M."/>
            <person name="Shea T."/>
            <person name="Bowers K."/>
            <person name="McGinley-Smith S."/>
            <person name="Mohammad A.W."/>
            <person name="Gnirke A."/>
            <person name="Yurkov A.M."/>
            <person name="Nowrousian M."/>
            <person name="Sun S."/>
            <person name="Cuomo C.A."/>
            <person name="Heitman J."/>
        </authorList>
    </citation>
    <scope>NUCLEOTIDE SEQUENCE [LARGE SCALE GENOMIC DNA]</scope>
    <source>
        <strain evidence="2 3">CBS 13917</strain>
    </source>
</reference>
<dbReference type="Proteomes" id="UP001388673">
    <property type="component" value="Unassembled WGS sequence"/>
</dbReference>
<dbReference type="AlphaFoldDB" id="A0AAW0Z500"/>
<organism evidence="2 3">
    <name type="scientific">Kwoniella newhampshirensis</name>
    <dbReference type="NCBI Taxonomy" id="1651941"/>
    <lineage>
        <taxon>Eukaryota</taxon>
        <taxon>Fungi</taxon>
        <taxon>Dikarya</taxon>
        <taxon>Basidiomycota</taxon>
        <taxon>Agaricomycotina</taxon>
        <taxon>Tremellomycetes</taxon>
        <taxon>Tremellales</taxon>
        <taxon>Cryptococcaceae</taxon>
        <taxon>Kwoniella</taxon>
    </lineage>
</organism>
<feature type="compositionally biased region" description="Acidic residues" evidence="1">
    <location>
        <begin position="123"/>
        <end position="134"/>
    </location>
</feature>